<protein>
    <submittedName>
        <fullName evidence="1">Uncharacterized protein</fullName>
    </submittedName>
</protein>
<dbReference type="Proteomes" id="UP001243212">
    <property type="component" value="Unassembled WGS sequence"/>
</dbReference>
<dbReference type="EMBL" id="JAUSQX010000001">
    <property type="protein sequence ID" value="MDP9806079.1"/>
    <property type="molecule type" value="Genomic_DNA"/>
</dbReference>
<accession>A0ABT9NFB0</accession>
<evidence type="ECO:0000313" key="1">
    <source>
        <dbReference type="EMBL" id="MDP9806079.1"/>
    </source>
</evidence>
<organism evidence="1 2">
    <name type="scientific">Trueperella bonasi</name>
    <dbReference type="NCBI Taxonomy" id="312286"/>
    <lineage>
        <taxon>Bacteria</taxon>
        <taxon>Bacillati</taxon>
        <taxon>Actinomycetota</taxon>
        <taxon>Actinomycetes</taxon>
        <taxon>Actinomycetales</taxon>
        <taxon>Actinomycetaceae</taxon>
        <taxon>Trueperella</taxon>
    </lineage>
</organism>
<reference evidence="1 2" key="1">
    <citation type="submission" date="2023-07" db="EMBL/GenBank/DDBJ databases">
        <title>Sequencing the genomes of 1000 actinobacteria strains.</title>
        <authorList>
            <person name="Klenk H.-P."/>
        </authorList>
    </citation>
    <scope>NUCLEOTIDE SEQUENCE [LARGE SCALE GENOMIC DNA]</scope>
    <source>
        <strain evidence="1 2">DSM 17163</strain>
    </source>
</reference>
<keyword evidence="2" id="KW-1185">Reference proteome</keyword>
<evidence type="ECO:0000313" key="2">
    <source>
        <dbReference type="Proteomes" id="UP001243212"/>
    </source>
</evidence>
<name>A0ABT9NFB0_9ACTO</name>
<gene>
    <name evidence="1" type="ORF">J2S70_000661</name>
</gene>
<sequence>MSILAEIHQVAKRVSCPGHVGLWHGVAFEKVTPPFLAATFTLRAGAALTHRAPAHEHPRSLISKSINIDVHQYLNRPSSQPGGGIQFIGRPESVLINKVAVRDVGDVPTFEKMQKRVPLGECAQIDLG</sequence>
<proteinExistence type="predicted"/>
<comment type="caution">
    <text evidence="1">The sequence shown here is derived from an EMBL/GenBank/DDBJ whole genome shotgun (WGS) entry which is preliminary data.</text>
</comment>